<dbReference type="InterPro" id="IPR022577">
    <property type="entry name" value="TBCD_C"/>
</dbReference>
<name>A0A7M7M385_VARDE</name>
<dbReference type="Pfam" id="PF23579">
    <property type="entry name" value="ARM_TBCD"/>
    <property type="match status" value="1"/>
</dbReference>
<dbReference type="GeneID" id="111243354"/>
<dbReference type="Pfam" id="PF12612">
    <property type="entry name" value="TFCD_C"/>
    <property type="match status" value="1"/>
</dbReference>
<reference evidence="6" key="1">
    <citation type="submission" date="2021-01" db="UniProtKB">
        <authorList>
            <consortium name="EnsemblMetazoa"/>
        </authorList>
    </citation>
    <scope>IDENTIFICATION</scope>
</reference>
<proteinExistence type="inferred from homology"/>
<dbReference type="FunCoup" id="A0A7M7M385">
    <property type="interactions" value="1560"/>
</dbReference>
<dbReference type="KEGG" id="vde:111243354"/>
<dbReference type="PANTHER" id="PTHR12658:SF0">
    <property type="entry name" value="TUBULIN-SPECIFIC CHAPERONE D"/>
    <property type="match status" value="1"/>
</dbReference>
<evidence type="ECO:0000256" key="3">
    <source>
        <dbReference type="ARBA" id="ARBA00023186"/>
    </source>
</evidence>
<keyword evidence="3" id="KW-0143">Chaperone</keyword>
<dbReference type="Pfam" id="PF25767">
    <property type="entry name" value="ARM_TBCD_2nd"/>
    <property type="match status" value="1"/>
</dbReference>
<dbReference type="GO" id="GO:0048487">
    <property type="term" value="F:beta-tubulin binding"/>
    <property type="evidence" value="ECO:0007669"/>
    <property type="project" value="InterPro"/>
</dbReference>
<dbReference type="InterPro" id="IPR011989">
    <property type="entry name" value="ARM-like"/>
</dbReference>
<feature type="domain" description="Tubulin-folding cofactor D ARM repeats" evidence="5">
    <location>
        <begin position="278"/>
        <end position="504"/>
    </location>
</feature>
<evidence type="ECO:0000313" key="6">
    <source>
        <dbReference type="EnsemblMetazoa" id="XP_022644505"/>
    </source>
</evidence>
<accession>A0A7M7M385</accession>
<dbReference type="SUPFAM" id="SSF48371">
    <property type="entry name" value="ARM repeat"/>
    <property type="match status" value="1"/>
</dbReference>
<dbReference type="Gene3D" id="1.25.10.10">
    <property type="entry name" value="Leucine-rich Repeat Variant"/>
    <property type="match status" value="2"/>
</dbReference>
<dbReference type="GO" id="GO:0005096">
    <property type="term" value="F:GTPase activator activity"/>
    <property type="evidence" value="ECO:0007669"/>
    <property type="project" value="InterPro"/>
</dbReference>
<dbReference type="RefSeq" id="XP_022644505.1">
    <property type="nucleotide sequence ID" value="XM_022788770.1"/>
</dbReference>
<sequence length="1128" mass="127718">MCAQEKDDEMPVGLACALDEFMDADYVKETINRLGEEDIPIHEGSYFDKIYEKFKYVIDQYHEQPHLLDKELPNIVNMSIAILSRSSPTSDRFHGVCRLLSLIIKTRGYKVVRNLFPHEVADIEKVLGYMGAQKPQDAANWQTHYVLLLWLSILATVPFALERFDGVGDQPTVTERFLDICRTYVRSRLKCNVIAAYMAGCFLSRPDIHGRFIKPYLNWVEEELSINRGETEEFARAAALLSVCSIFKTAKREVLQDHSSAALNIALKCANSDREFERKLALKLLQRIGLCQLSPNLAPWRYLMKKRGLLGKPLQVQGNGENESYDDDEVPEVIEQIVDSLLTGLEDRVLIVRWSAAKGIGRLASRLPKDYAYDLINSVFNLFEEKDRESSWQGGCMALAEFGRRGVLLPLHLPNVVSVLLEAFVYNELRGSCSVGSIVRDTACYVAWTLGRSYDPKIVEPFVNQLAGQLLCLASFDREVNVRRAASAAFQECVGRLGNFPNGIDLVRIADYASVGVRNRAYLQVGVKVAEYKEYTRCIIEHLVHKKITHWDRAIRDLAALTLKELVRLEPKLFLHTVYRSLLEFSTSIDINVRLGSLPALGQITLALCRLNIALPENVKQHLTYLVLMYKDDRFFSSFMHNQTLGMFSEMICCLAESRFTVLPSRIFDMWWYVGERCLDNPDVSIQRQGVRALTSMLKYLVEAECDQCSVLLKRSYDQLQGESVEARCGHARFLGELSPPIIVHHAPMLFKALQQATQGEGHKLVEARKEALIALGNICRVLLSKDKMTKVNLQEFLECIRLAMEDYSLSETFFDVGLYARIAAMHAFRDQLVHVSLKGQLNMLDSNLYRVILQKTVSHIADAQRASAETAISVFKTLLESCPEIVPHAAEAREALSLEDSIDMLGGLLRCDTYRQDLVVQLLVAIGAKTEKECTKAQLAALKYLQEIQDNREALAAFATTLAQAVEFPLFQKNRFLFPPMARGVGRLLNTGVLANAPSSPMLSLMDFIWKNIQRTKDVNKVLSSIELFCEMLQFEEISAISLKRLSILLGHKHFPQVRKQTASKLYETLLVYSAAVPEENCEVVLALLSDTEWVCDEPDKFREIRAVRNHLCDLLNIPQPTVTMKK</sequence>
<feature type="domain" description="Tubulin-folding cofactor D C-terminal" evidence="4">
    <location>
        <begin position="871"/>
        <end position="1022"/>
    </location>
</feature>
<dbReference type="GO" id="GO:0000226">
    <property type="term" value="P:microtubule cytoskeleton organization"/>
    <property type="evidence" value="ECO:0007669"/>
    <property type="project" value="TreeGrafter"/>
</dbReference>
<dbReference type="GO" id="GO:0016328">
    <property type="term" value="C:lateral plasma membrane"/>
    <property type="evidence" value="ECO:0007669"/>
    <property type="project" value="TreeGrafter"/>
</dbReference>
<dbReference type="GO" id="GO:0070830">
    <property type="term" value="P:bicellular tight junction assembly"/>
    <property type="evidence" value="ECO:0007669"/>
    <property type="project" value="TreeGrafter"/>
</dbReference>
<dbReference type="EnsemblMetazoa" id="XM_022788770">
    <property type="protein sequence ID" value="XP_022644505"/>
    <property type="gene ID" value="LOC111243354"/>
</dbReference>
<dbReference type="InterPro" id="IPR058033">
    <property type="entry name" value="ARM_TBCD_2nd"/>
</dbReference>
<keyword evidence="7" id="KW-1185">Reference proteome</keyword>
<evidence type="ECO:0000259" key="5">
    <source>
        <dbReference type="Pfam" id="PF25767"/>
    </source>
</evidence>
<dbReference type="OrthoDB" id="10253476at2759"/>
<dbReference type="PANTHER" id="PTHR12658">
    <property type="entry name" value="BETA-TUBULIN COFACTOR D"/>
    <property type="match status" value="1"/>
</dbReference>
<dbReference type="InterPro" id="IPR033162">
    <property type="entry name" value="TBCD"/>
</dbReference>
<dbReference type="GO" id="GO:0007023">
    <property type="term" value="P:post-chaperonin tubulin folding pathway"/>
    <property type="evidence" value="ECO:0007669"/>
    <property type="project" value="InterPro"/>
</dbReference>
<evidence type="ECO:0000313" key="7">
    <source>
        <dbReference type="Proteomes" id="UP000594260"/>
    </source>
</evidence>
<dbReference type="Proteomes" id="UP000594260">
    <property type="component" value="Unplaced"/>
</dbReference>
<evidence type="ECO:0000256" key="1">
    <source>
        <dbReference type="ARBA" id="ARBA00006853"/>
    </source>
</evidence>
<dbReference type="InParanoid" id="A0A7M7M385"/>
<dbReference type="InterPro" id="IPR016024">
    <property type="entry name" value="ARM-type_fold"/>
</dbReference>
<comment type="similarity">
    <text evidence="1">Belongs to the TBCD family.</text>
</comment>
<dbReference type="OMA" id="CATMAEM"/>
<protein>
    <recommendedName>
        <fullName evidence="2">Tubulin-specific chaperone D</fullName>
    </recommendedName>
</protein>
<dbReference type="CTD" id="6904"/>
<evidence type="ECO:0000259" key="4">
    <source>
        <dbReference type="Pfam" id="PF12612"/>
    </source>
</evidence>
<organism evidence="6 7">
    <name type="scientific">Varroa destructor</name>
    <name type="common">Honeybee mite</name>
    <dbReference type="NCBI Taxonomy" id="109461"/>
    <lineage>
        <taxon>Eukaryota</taxon>
        <taxon>Metazoa</taxon>
        <taxon>Ecdysozoa</taxon>
        <taxon>Arthropoda</taxon>
        <taxon>Chelicerata</taxon>
        <taxon>Arachnida</taxon>
        <taxon>Acari</taxon>
        <taxon>Parasitiformes</taxon>
        <taxon>Mesostigmata</taxon>
        <taxon>Gamasina</taxon>
        <taxon>Dermanyssoidea</taxon>
        <taxon>Varroidae</taxon>
        <taxon>Varroa</taxon>
    </lineage>
</organism>
<dbReference type="GO" id="GO:0007021">
    <property type="term" value="P:tubulin complex assembly"/>
    <property type="evidence" value="ECO:0007669"/>
    <property type="project" value="InterPro"/>
</dbReference>
<dbReference type="AlphaFoldDB" id="A0A7M7M385"/>
<evidence type="ECO:0000256" key="2">
    <source>
        <dbReference type="ARBA" id="ARBA00015003"/>
    </source>
</evidence>
<dbReference type="GO" id="GO:0034333">
    <property type="term" value="P:adherens junction assembly"/>
    <property type="evidence" value="ECO:0007669"/>
    <property type="project" value="TreeGrafter"/>
</dbReference>